<gene>
    <name evidence="2" type="ORF">SIRAN7104</name>
</gene>
<evidence type="ECO:0000259" key="1">
    <source>
        <dbReference type="PROSITE" id="PS50943"/>
    </source>
</evidence>
<dbReference type="InterPro" id="IPR001387">
    <property type="entry name" value="Cro/C1-type_HTH"/>
</dbReference>
<dbReference type="GO" id="GO:0003677">
    <property type="term" value="F:DNA binding"/>
    <property type="evidence" value="ECO:0007669"/>
    <property type="project" value="InterPro"/>
</dbReference>
<evidence type="ECO:0000313" key="2">
    <source>
        <dbReference type="EMBL" id="CDR10880.1"/>
    </source>
</evidence>
<dbReference type="PROSITE" id="PS50943">
    <property type="entry name" value="HTH_CROC1"/>
    <property type="match status" value="1"/>
</dbReference>
<dbReference type="AlphaFoldDB" id="A0A061A5A2"/>
<dbReference type="InterPro" id="IPR010982">
    <property type="entry name" value="Lambda_DNA-bd_dom_sf"/>
</dbReference>
<dbReference type="HOGENOM" id="CLU_055817_1_3_11"/>
<dbReference type="Gene3D" id="1.10.260.40">
    <property type="entry name" value="lambda repressor-like DNA-binding domains"/>
    <property type="match status" value="1"/>
</dbReference>
<dbReference type="RefSeq" id="WP_044576595.1">
    <property type="nucleotide sequence ID" value="NZ_BAABDR010000060.1"/>
</dbReference>
<dbReference type="CDD" id="cd00093">
    <property type="entry name" value="HTH_XRE"/>
    <property type="match status" value="1"/>
</dbReference>
<dbReference type="Pfam" id="PF13560">
    <property type="entry name" value="HTH_31"/>
    <property type="match status" value="1"/>
</dbReference>
<accession>A0A061A5A2</accession>
<protein>
    <submittedName>
        <fullName evidence="2">Helix-turn-helix domain protein</fullName>
    </submittedName>
</protein>
<dbReference type="EMBL" id="LK022848">
    <property type="protein sequence ID" value="CDR10880.1"/>
    <property type="molecule type" value="Genomic_DNA"/>
</dbReference>
<dbReference type="SUPFAM" id="SSF47413">
    <property type="entry name" value="lambda repressor-like DNA-binding domains"/>
    <property type="match status" value="1"/>
</dbReference>
<reference evidence="2" key="1">
    <citation type="submission" date="2014-05" db="EMBL/GenBank/DDBJ databases">
        <authorList>
            <person name="Horn Fabian"/>
        </authorList>
    </citation>
    <scope>NUCLEOTIDE SEQUENCE</scope>
</reference>
<dbReference type="InterPro" id="IPR043917">
    <property type="entry name" value="DUF5753"/>
</dbReference>
<sequence>MGLRANPTQRQRRLGEELRKLRESSGLSATEAGAHAGLGRAHMSHIETGRTAIPEEKLRALAAAYGCTSHPLVDGLCELSEATGRGWWSPYKASHNARALDLAELEASAVAHRSFQWMYVPGLLQTVDYMRCLFESGQPDSPQAVDAGIEFRQRRQHVLADGSQRFHAVIHEAALLMKFVPGDVMRRQIEHLVTMAELPHVRIQLLPFKSDVNSTTPGAPFNILDSQVPELSTVYVEHPVSSVFLGDREHLTQYNSAFEHLSAVALPPVALQGERKCYTERDSLQLIQHLLYTL</sequence>
<organism evidence="2">
    <name type="scientific">Streptomyces iranensis</name>
    <dbReference type="NCBI Taxonomy" id="576784"/>
    <lineage>
        <taxon>Bacteria</taxon>
        <taxon>Bacillati</taxon>
        <taxon>Actinomycetota</taxon>
        <taxon>Actinomycetes</taxon>
        <taxon>Kitasatosporales</taxon>
        <taxon>Streptomycetaceae</taxon>
        <taxon>Streptomyces</taxon>
        <taxon>Streptomyces violaceusniger group</taxon>
    </lineage>
</organism>
<name>A0A061A5A2_9ACTN</name>
<dbReference type="Pfam" id="PF19054">
    <property type="entry name" value="DUF5753"/>
    <property type="match status" value="1"/>
</dbReference>
<proteinExistence type="predicted"/>
<dbReference type="SMART" id="SM00530">
    <property type="entry name" value="HTH_XRE"/>
    <property type="match status" value="1"/>
</dbReference>
<feature type="domain" description="HTH cro/C1-type" evidence="1">
    <location>
        <begin position="18"/>
        <end position="72"/>
    </location>
</feature>